<name>A0A0P7ALU1_9FLAO</name>
<evidence type="ECO:0000313" key="3">
    <source>
        <dbReference type="Proteomes" id="UP000050280"/>
    </source>
</evidence>
<evidence type="ECO:0008006" key="4">
    <source>
        <dbReference type="Google" id="ProtNLM"/>
    </source>
</evidence>
<gene>
    <name evidence="2" type="ORF">I595_1310</name>
</gene>
<comment type="caution">
    <text evidence="2">The sequence shown here is derived from an EMBL/GenBank/DDBJ whole genome shotgun (WGS) entry which is preliminary data.</text>
</comment>
<accession>A0A0P7ALU1</accession>
<evidence type="ECO:0000256" key="1">
    <source>
        <dbReference type="SAM" id="Phobius"/>
    </source>
</evidence>
<dbReference type="Proteomes" id="UP000050280">
    <property type="component" value="Unassembled WGS sequence"/>
</dbReference>
<protein>
    <recommendedName>
        <fullName evidence="4">Cytochrome oxidase complex assembly protein 1</fullName>
    </recommendedName>
</protein>
<dbReference type="RefSeq" id="WP_054558465.1">
    <property type="nucleotide sequence ID" value="NZ_LDJX01000002.1"/>
</dbReference>
<dbReference type="OrthoDB" id="1178263at2"/>
<dbReference type="EMBL" id="LDJX01000002">
    <property type="protein sequence ID" value="KPM32883.1"/>
    <property type="molecule type" value="Genomic_DNA"/>
</dbReference>
<keyword evidence="1" id="KW-0472">Membrane</keyword>
<dbReference type="PATRIC" id="fig|1300341.3.peg.1507"/>
<sequence>MNNELVPQPSWWKRNWKWALPVGGCLGIIIFAVVLFTSIYFGVTKIMEESEPYVEAFALIHEDEALLQVMGSPITRDGAVQGSINNKNGNKTAQMTIPIAGPDASGTLYVDAYGRGEIWKYHEITVQVGNQEFDFTDRLKNLKKN</sequence>
<proteinExistence type="predicted"/>
<dbReference type="InterPro" id="IPR014807">
    <property type="entry name" value="Coa1"/>
</dbReference>
<dbReference type="AlphaFoldDB" id="A0A0P7ALU1"/>
<organism evidence="2 3">
    <name type="scientific">Croceitalea dokdonensis DOKDO 023</name>
    <dbReference type="NCBI Taxonomy" id="1300341"/>
    <lineage>
        <taxon>Bacteria</taxon>
        <taxon>Pseudomonadati</taxon>
        <taxon>Bacteroidota</taxon>
        <taxon>Flavobacteriia</taxon>
        <taxon>Flavobacteriales</taxon>
        <taxon>Flavobacteriaceae</taxon>
        <taxon>Croceitalea</taxon>
    </lineage>
</organism>
<evidence type="ECO:0000313" key="2">
    <source>
        <dbReference type="EMBL" id="KPM32883.1"/>
    </source>
</evidence>
<feature type="transmembrane region" description="Helical" evidence="1">
    <location>
        <begin position="20"/>
        <end position="43"/>
    </location>
</feature>
<keyword evidence="1" id="KW-1133">Transmembrane helix</keyword>
<dbReference type="STRING" id="1300341.I595_1310"/>
<reference evidence="2 3" key="1">
    <citation type="submission" date="2015-09" db="EMBL/GenBank/DDBJ databases">
        <title>Genome sequence of the marine flavobacterium Croceitalea dokdonensis DOKDO 023 that contains proton- and sodium-pumping rhodopsins.</title>
        <authorList>
            <person name="Kwon S.-K."/>
            <person name="Lee H.K."/>
            <person name="Kwak M.-J."/>
            <person name="Kim J.F."/>
        </authorList>
    </citation>
    <scope>NUCLEOTIDE SEQUENCE [LARGE SCALE GENOMIC DNA]</scope>
    <source>
        <strain evidence="2 3">DOKDO 023</strain>
    </source>
</reference>
<dbReference type="Pfam" id="PF08695">
    <property type="entry name" value="Coa1"/>
    <property type="match status" value="1"/>
</dbReference>
<keyword evidence="3" id="KW-1185">Reference proteome</keyword>
<keyword evidence="1" id="KW-0812">Transmembrane</keyword>